<reference evidence="3" key="1">
    <citation type="journal article" date="2019" name="Int. J. Syst. Evol. Microbiol.">
        <title>The Global Catalogue of Microorganisms (GCM) 10K type strain sequencing project: providing services to taxonomists for standard genome sequencing and annotation.</title>
        <authorList>
            <consortium name="The Broad Institute Genomics Platform"/>
            <consortium name="The Broad Institute Genome Sequencing Center for Infectious Disease"/>
            <person name="Wu L."/>
            <person name="Ma J."/>
        </authorList>
    </citation>
    <scope>NUCLEOTIDE SEQUENCE [LARGE SCALE GENOMIC DNA]</scope>
    <source>
        <strain evidence="3">2902at01</strain>
    </source>
</reference>
<sequence length="459" mass="47791">MELNDGGSSGITDWSRQTVPQMWEKLADQHTDDHWKVADGWKKTCDLTSYHLSRVQQYRDSLAAAWPPGKSQAAAEYVNRLDFLIQSLRGTHEVASANYTTFSAATTAISATRSKLEKLHQEYVAKAGEKQKYDERQASLKQAGFDGVHGRPPVTDAELEALNAKARTMMYGLSTELVQAQVQIQRPPVYRSPGNRAPDDPSQPGGGSAPVIPPIVPVPVDTSGGLQERASESGRAPVPTPRAPSPGSVIGGNGPILGSAGTQATHLPAAPVPAIPAPSPIGGPTNFSAGFPPQSALPGAPGRPLANRPIGPTGGLPLSDRLNGATRFPIGEAPVASRPLPPGGLIGGGPGLGQPGGAATQPRRINPVGGVIGGGTGSTPVGSTSHRPSQGARKDSISSRGHAWNRVSPEKSIDKEKTRVGKPWDPDNPWEVEEGVPPVLLPPEAPGPIDPGPAIGLDR</sequence>
<evidence type="ECO:0000313" key="2">
    <source>
        <dbReference type="EMBL" id="MFC4106798.1"/>
    </source>
</evidence>
<proteinExistence type="predicted"/>
<accession>A0ABV8KLB1</accession>
<feature type="region of interest" description="Disordered" evidence="1">
    <location>
        <begin position="188"/>
        <end position="459"/>
    </location>
</feature>
<feature type="compositionally biased region" description="Pro residues" evidence="1">
    <location>
        <begin position="439"/>
        <end position="451"/>
    </location>
</feature>
<evidence type="ECO:0000256" key="1">
    <source>
        <dbReference type="SAM" id="MobiDB-lite"/>
    </source>
</evidence>
<comment type="caution">
    <text evidence="2">The sequence shown here is derived from an EMBL/GenBank/DDBJ whole genome shotgun (WGS) entry which is preliminary data.</text>
</comment>
<dbReference type="Proteomes" id="UP001595868">
    <property type="component" value="Unassembled WGS sequence"/>
</dbReference>
<name>A0ABV8KLB1_9ACTN</name>
<protein>
    <recommendedName>
        <fullName evidence="4">PPE family protein</fullName>
    </recommendedName>
</protein>
<feature type="compositionally biased region" description="Gly residues" evidence="1">
    <location>
        <begin position="344"/>
        <end position="356"/>
    </location>
</feature>
<evidence type="ECO:0008006" key="4">
    <source>
        <dbReference type="Google" id="ProtNLM"/>
    </source>
</evidence>
<dbReference type="EMBL" id="JBHSBN010000007">
    <property type="protein sequence ID" value="MFC4106798.1"/>
    <property type="molecule type" value="Genomic_DNA"/>
</dbReference>
<organism evidence="2 3">
    <name type="scientific">Micromonospora zhanjiangensis</name>
    <dbReference type="NCBI Taxonomy" id="1522057"/>
    <lineage>
        <taxon>Bacteria</taxon>
        <taxon>Bacillati</taxon>
        <taxon>Actinomycetota</taxon>
        <taxon>Actinomycetes</taxon>
        <taxon>Micromonosporales</taxon>
        <taxon>Micromonosporaceae</taxon>
        <taxon>Micromonospora</taxon>
    </lineage>
</organism>
<keyword evidence="3" id="KW-1185">Reference proteome</keyword>
<feature type="compositionally biased region" description="Basic and acidic residues" evidence="1">
    <location>
        <begin position="408"/>
        <end position="425"/>
    </location>
</feature>
<dbReference type="RefSeq" id="WP_377545066.1">
    <property type="nucleotide sequence ID" value="NZ_JBHSBN010000007.1"/>
</dbReference>
<evidence type="ECO:0000313" key="3">
    <source>
        <dbReference type="Proteomes" id="UP001595868"/>
    </source>
</evidence>
<gene>
    <name evidence="2" type="ORF">ACFOX0_12770</name>
</gene>
<feature type="compositionally biased region" description="Pro residues" evidence="1">
    <location>
        <begin position="270"/>
        <end position="281"/>
    </location>
</feature>